<keyword evidence="10" id="KW-0964">Secreted</keyword>
<dbReference type="PANTHER" id="PTHR19282:SF544">
    <property type="entry name" value="TETRASPANIN"/>
    <property type="match status" value="1"/>
</dbReference>
<keyword evidence="8" id="KW-0813">Transport</keyword>
<evidence type="ECO:0000256" key="5">
    <source>
        <dbReference type="ARBA" id="ARBA00004651"/>
    </source>
</evidence>
<dbReference type="GO" id="GO:0005886">
    <property type="term" value="C:plasma membrane"/>
    <property type="evidence" value="ECO:0007669"/>
    <property type="project" value="UniProtKB-SubCell"/>
</dbReference>
<evidence type="ECO:0000256" key="15">
    <source>
        <dbReference type="ARBA" id="ARBA00023136"/>
    </source>
</evidence>
<keyword evidence="14 22" id="KW-1133">Transmembrane helix</keyword>
<dbReference type="InterPro" id="IPR008952">
    <property type="entry name" value="Tetraspanin_EC2_sf"/>
</dbReference>
<evidence type="ECO:0000256" key="16">
    <source>
        <dbReference type="ARBA" id="ARBA00023139"/>
    </source>
</evidence>
<keyword evidence="15 22" id="KW-0472">Membrane</keyword>
<dbReference type="PANTHER" id="PTHR19282">
    <property type="entry name" value="TETRASPANIN"/>
    <property type="match status" value="1"/>
</dbReference>
<dbReference type="AlphaFoldDB" id="A0AAW1TIB9"/>
<evidence type="ECO:0000256" key="20">
    <source>
        <dbReference type="ARBA" id="ARBA00043922"/>
    </source>
</evidence>
<evidence type="ECO:0000313" key="23">
    <source>
        <dbReference type="EMBL" id="KAK9870357.1"/>
    </source>
</evidence>
<evidence type="ECO:0000256" key="8">
    <source>
        <dbReference type="ARBA" id="ARBA00022448"/>
    </source>
</evidence>
<keyword evidence="11 22" id="KW-0812">Transmembrane</keyword>
<evidence type="ECO:0000256" key="2">
    <source>
        <dbReference type="ARBA" id="ARBA00004223"/>
    </source>
</evidence>
<comment type="subunit">
    <text evidence="21">Interacts with TIMP1 and ITGB1 and recruits TIMP1 to ITGB1. Interacts with CD9. Identified in a complex with CD9 and ITGB3. Interacts with PMEL. Interacts with KDR/VEGFR2; identified in a complex with ITGB1 and KDR/VEGFR2 and is required to recruit KDR to ITGB1 complexes. Interacts with SYT7.</text>
</comment>
<evidence type="ECO:0000256" key="13">
    <source>
        <dbReference type="ARBA" id="ARBA00022927"/>
    </source>
</evidence>
<evidence type="ECO:0000256" key="1">
    <source>
        <dbReference type="ARBA" id="ARBA00004107"/>
    </source>
</evidence>
<evidence type="ECO:0000313" key="24">
    <source>
        <dbReference type="Proteomes" id="UP001431783"/>
    </source>
</evidence>
<evidence type="ECO:0000256" key="14">
    <source>
        <dbReference type="ARBA" id="ARBA00022989"/>
    </source>
</evidence>
<dbReference type="SUPFAM" id="SSF48652">
    <property type="entry name" value="Tetraspanin"/>
    <property type="match status" value="1"/>
</dbReference>
<dbReference type="EMBL" id="JARQZJ010000002">
    <property type="protein sequence ID" value="KAK9870357.1"/>
    <property type="molecule type" value="Genomic_DNA"/>
</dbReference>
<dbReference type="Proteomes" id="UP001431783">
    <property type="component" value="Unassembled WGS sequence"/>
</dbReference>
<evidence type="ECO:0000256" key="11">
    <source>
        <dbReference type="ARBA" id="ARBA00022692"/>
    </source>
</evidence>
<organism evidence="23 24">
    <name type="scientific">Henosepilachna vigintioctopunctata</name>
    <dbReference type="NCBI Taxonomy" id="420089"/>
    <lineage>
        <taxon>Eukaryota</taxon>
        <taxon>Metazoa</taxon>
        <taxon>Ecdysozoa</taxon>
        <taxon>Arthropoda</taxon>
        <taxon>Hexapoda</taxon>
        <taxon>Insecta</taxon>
        <taxon>Pterygota</taxon>
        <taxon>Neoptera</taxon>
        <taxon>Endopterygota</taxon>
        <taxon>Coleoptera</taxon>
        <taxon>Polyphaga</taxon>
        <taxon>Cucujiformia</taxon>
        <taxon>Coccinelloidea</taxon>
        <taxon>Coccinellidae</taxon>
        <taxon>Epilachninae</taxon>
        <taxon>Epilachnini</taxon>
        <taxon>Henosepilachna</taxon>
    </lineage>
</organism>
<keyword evidence="16" id="KW-0564">Palmitate</keyword>
<accession>A0AAW1TIB9</accession>
<evidence type="ECO:0000256" key="9">
    <source>
        <dbReference type="ARBA" id="ARBA00022475"/>
    </source>
</evidence>
<evidence type="ECO:0000256" key="4">
    <source>
        <dbReference type="ARBA" id="ARBA00004613"/>
    </source>
</evidence>
<dbReference type="GO" id="GO:0031902">
    <property type="term" value="C:late endosome membrane"/>
    <property type="evidence" value="ECO:0007669"/>
    <property type="project" value="UniProtKB-SubCell"/>
</dbReference>
<comment type="caution">
    <text evidence="23">The sequence shown here is derived from an EMBL/GenBank/DDBJ whole genome shotgun (WGS) entry which is preliminary data.</text>
</comment>
<protein>
    <recommendedName>
        <fullName evidence="7">CD63 antigen</fullName>
    </recommendedName>
</protein>
<keyword evidence="17" id="KW-0325">Glycoprotein</keyword>
<evidence type="ECO:0000256" key="6">
    <source>
        <dbReference type="ARBA" id="ARBA00004656"/>
    </source>
</evidence>
<dbReference type="PRINTS" id="PR00259">
    <property type="entry name" value="TMFOUR"/>
</dbReference>
<evidence type="ECO:0000256" key="12">
    <source>
        <dbReference type="ARBA" id="ARBA00022753"/>
    </source>
</evidence>
<keyword evidence="19" id="KW-0449">Lipoprotein</keyword>
<dbReference type="FunFam" id="1.10.1450.10:FF:000019">
    <property type="entry name" value="Tetraspanin"/>
    <property type="match status" value="1"/>
</dbReference>
<dbReference type="Pfam" id="PF00335">
    <property type="entry name" value="Tetraspanin"/>
    <property type="match status" value="1"/>
</dbReference>
<evidence type="ECO:0000256" key="21">
    <source>
        <dbReference type="ARBA" id="ARBA00046382"/>
    </source>
</evidence>
<keyword evidence="9" id="KW-1003">Cell membrane</keyword>
<feature type="transmembrane region" description="Helical" evidence="22">
    <location>
        <begin position="172"/>
        <end position="194"/>
    </location>
</feature>
<comment type="function">
    <text evidence="20">Functions as a cell surface receptor for TIMP1 and plays a role in the activation of cellular signaling cascades. Plays a role in the activation of ITGB1 and integrin signaling, leading to the activation of AKT, FAK/PTK2 and MAP kinases. Promotes cell survival, reorganization of the actin cytoskeleton, cell adhesion, spreading and migration, via its role in the activation of AKT and FAK/PTK2. Plays a role in VEGFA signaling via its role in regulating the internalization of KDR/VEGFR2. Plays a role in intracellular vesicular transport processes, and is required for normal trafficking of the PMEL luminal domain that is essential for the development and maturation of melanocytes. Plays a role in the adhesion of leukocytes onto endothelial cells via its role in the regulation of SELP trafficking. May play a role in mast cell degranulation in response to Ms4a2/FceRI stimulation, but not in mast cell degranulation in response to other stimuli.</text>
</comment>
<dbReference type="GO" id="GO:0005765">
    <property type="term" value="C:lysosomal membrane"/>
    <property type="evidence" value="ECO:0007669"/>
    <property type="project" value="UniProtKB-SubCell"/>
</dbReference>
<evidence type="ECO:0000256" key="19">
    <source>
        <dbReference type="ARBA" id="ARBA00023288"/>
    </source>
</evidence>
<gene>
    <name evidence="23" type="ORF">WA026_006442</name>
</gene>
<feature type="transmembrane region" description="Helical" evidence="22">
    <location>
        <begin position="47"/>
        <end position="71"/>
    </location>
</feature>
<keyword evidence="18" id="KW-0458">Lysosome</keyword>
<reference evidence="23 24" key="1">
    <citation type="submission" date="2023-03" db="EMBL/GenBank/DDBJ databases">
        <title>Genome insight into feeding habits of ladybird beetles.</title>
        <authorList>
            <person name="Li H.-S."/>
            <person name="Huang Y.-H."/>
            <person name="Pang H."/>
        </authorList>
    </citation>
    <scope>NUCLEOTIDE SEQUENCE [LARGE SCALE GENOMIC DNA]</scope>
    <source>
        <strain evidence="23">SYSU_2023b</strain>
        <tissue evidence="23">Whole body</tissue>
    </source>
</reference>
<dbReference type="Gene3D" id="1.10.1450.10">
    <property type="entry name" value="Tetraspanin"/>
    <property type="match status" value="1"/>
</dbReference>
<name>A0AAW1TIB9_9CUCU</name>
<keyword evidence="13" id="KW-0653">Protein transport</keyword>
<evidence type="ECO:0000256" key="10">
    <source>
        <dbReference type="ARBA" id="ARBA00022525"/>
    </source>
</evidence>
<sequence>MIVQFSKWLFYMYQSYYNVDIRVQIMAKDGCCSTNCLKNALNFFNLLFLYIFLLVLIVSMEFMVALLGYIYKENVNDDLRDNLNETMLKNYNLDLEKTQAIDSLQKEFACCGAIRFEDWRYSAWIMSNVTRNLVPDSCCKSISLECGVRDHPSNINYDGCLSKMEDRLKNSLIIIICVGLGVALSQIIGIILAIKLYLNLKEPIDINELRRILHNT</sequence>
<dbReference type="GO" id="GO:0015031">
    <property type="term" value="P:protein transport"/>
    <property type="evidence" value="ECO:0007669"/>
    <property type="project" value="UniProtKB-KW"/>
</dbReference>
<evidence type="ECO:0000256" key="7">
    <source>
        <dbReference type="ARBA" id="ARBA00020588"/>
    </source>
</evidence>
<evidence type="ECO:0000256" key="3">
    <source>
        <dbReference type="ARBA" id="ARBA00004241"/>
    </source>
</evidence>
<keyword evidence="12" id="KW-0967">Endosome</keyword>
<dbReference type="GO" id="GO:0005576">
    <property type="term" value="C:extracellular region"/>
    <property type="evidence" value="ECO:0007669"/>
    <property type="project" value="UniProtKB-SubCell"/>
</dbReference>
<dbReference type="InterPro" id="IPR018499">
    <property type="entry name" value="Tetraspanin/Peripherin"/>
</dbReference>
<dbReference type="GO" id="GO:0009986">
    <property type="term" value="C:cell surface"/>
    <property type="evidence" value="ECO:0007669"/>
    <property type="project" value="UniProtKB-SubCell"/>
</dbReference>
<comment type="subcellular location">
    <subcellularLocation>
        <location evidence="5">Cell membrane</location>
        <topology evidence="5">Multi-pass membrane protein</topology>
    </subcellularLocation>
    <subcellularLocation>
        <location evidence="3">Cell surface</location>
    </subcellularLocation>
    <subcellularLocation>
        <location evidence="1">Late endosome membrane</location>
        <topology evidence="1">Multi-pass membrane protein</topology>
    </subcellularLocation>
    <subcellularLocation>
        <location evidence="6">Lysosome membrane</location>
    </subcellularLocation>
    <subcellularLocation>
        <location evidence="2">Melanosome</location>
    </subcellularLocation>
    <subcellularLocation>
        <location evidence="4">Secreted</location>
    </subcellularLocation>
</comment>
<dbReference type="CDD" id="cd03155">
    <property type="entry name" value="CD151_like_LEL"/>
    <property type="match status" value="1"/>
</dbReference>
<evidence type="ECO:0000256" key="17">
    <source>
        <dbReference type="ARBA" id="ARBA00023180"/>
    </source>
</evidence>
<evidence type="ECO:0000256" key="22">
    <source>
        <dbReference type="SAM" id="Phobius"/>
    </source>
</evidence>
<dbReference type="GO" id="GO:0030154">
    <property type="term" value="P:cell differentiation"/>
    <property type="evidence" value="ECO:0007669"/>
    <property type="project" value="UniProtKB-ARBA"/>
</dbReference>
<proteinExistence type="predicted"/>
<keyword evidence="24" id="KW-1185">Reference proteome</keyword>
<evidence type="ECO:0000256" key="18">
    <source>
        <dbReference type="ARBA" id="ARBA00023228"/>
    </source>
</evidence>